<name>A0A2V4M6B3_AQUAC</name>
<reference evidence="1 2" key="1">
    <citation type="submission" date="2018-06" db="EMBL/GenBank/DDBJ databases">
        <title>Pseudomonas diversity within urban Lake Michigan freshwaters.</title>
        <authorList>
            <person name="Batrich M."/>
            <person name="Hatzopoulos T."/>
            <person name="Putonti C."/>
        </authorList>
    </citation>
    <scope>NUCLEOTIDE SEQUENCE [LARGE SCALE GENOMIC DNA]</scope>
    <source>
        <strain evidence="1 2">MB-090714</strain>
    </source>
</reference>
<dbReference type="OrthoDB" id="6861532at2"/>
<dbReference type="AlphaFoldDB" id="A0A2V4M6B3"/>
<evidence type="ECO:0000313" key="1">
    <source>
        <dbReference type="EMBL" id="PYC25626.1"/>
    </source>
</evidence>
<evidence type="ECO:0000313" key="2">
    <source>
        <dbReference type="Proteomes" id="UP000248146"/>
    </source>
</evidence>
<organism evidence="1 2">
    <name type="scientific">Aquipseudomonas alcaligenes</name>
    <name type="common">Pseudomonas alcaligenes</name>
    <dbReference type="NCBI Taxonomy" id="43263"/>
    <lineage>
        <taxon>Bacteria</taxon>
        <taxon>Pseudomonadati</taxon>
        <taxon>Pseudomonadota</taxon>
        <taxon>Gammaproteobacteria</taxon>
        <taxon>Pseudomonadales</taxon>
        <taxon>Pseudomonadaceae</taxon>
        <taxon>Aquipseudomonas</taxon>
    </lineage>
</organism>
<protein>
    <submittedName>
        <fullName evidence="1">Uncharacterized protein</fullName>
    </submittedName>
</protein>
<dbReference type="RefSeq" id="WP_110681984.1">
    <property type="nucleotide sequence ID" value="NZ_QJRX01000004.1"/>
</dbReference>
<gene>
    <name evidence="1" type="ORF">DMO17_08000</name>
</gene>
<accession>A0A2V4M6B3</accession>
<dbReference type="Proteomes" id="UP000248146">
    <property type="component" value="Unassembled WGS sequence"/>
</dbReference>
<dbReference type="EMBL" id="QJRX01000004">
    <property type="protein sequence ID" value="PYC25626.1"/>
    <property type="molecule type" value="Genomic_DNA"/>
</dbReference>
<sequence>MATALNDRLQKTLDGINVDSRLSTWLWFFLKSQTPYAYLGELGSPGMRDRMADHIQNAQIRKEFVEEQSALALLPEKDLEWITSNKRQNFFVAGKLIEKNDKIPIISQNNLTGRALTIATIDIWGKEKNHKSWLISEIRSEWEQHSSTDYIFKWFDSPDTKQRLEIAWEIAKSKYPVLTLQQNTPQDKDEFIILLDYYLTHTSDKILLMNSIKKRWSQNKYRTKLTGKKQYNFILSDKAIQRLDKLAEKYDLRRTEVLEILLKMEEEKGAYIPERLRPLKDI</sequence>
<comment type="caution">
    <text evidence="1">The sequence shown here is derived from an EMBL/GenBank/DDBJ whole genome shotgun (WGS) entry which is preliminary data.</text>
</comment>
<proteinExistence type="predicted"/>